<dbReference type="EMBL" id="VSWC01000105">
    <property type="protein sequence ID" value="KAA1086573.1"/>
    <property type="molecule type" value="Genomic_DNA"/>
</dbReference>
<reference evidence="1 2" key="1">
    <citation type="submission" date="2019-05" db="EMBL/GenBank/DDBJ databases">
        <title>Emergence of the Ug99 lineage of the wheat stem rust pathogen through somatic hybridization.</title>
        <authorList>
            <person name="Li F."/>
            <person name="Upadhyaya N.M."/>
            <person name="Sperschneider J."/>
            <person name="Matny O."/>
            <person name="Nguyen-Phuc H."/>
            <person name="Mago R."/>
            <person name="Raley C."/>
            <person name="Miller M.E."/>
            <person name="Silverstein K.A.T."/>
            <person name="Henningsen E."/>
            <person name="Hirsch C.D."/>
            <person name="Visser B."/>
            <person name="Pretorius Z.A."/>
            <person name="Steffenson B.J."/>
            <person name="Schwessinger B."/>
            <person name="Dodds P.N."/>
            <person name="Figueroa M."/>
        </authorList>
    </citation>
    <scope>NUCLEOTIDE SEQUENCE [LARGE SCALE GENOMIC DNA]</scope>
    <source>
        <strain evidence="1">21-0</strain>
    </source>
</reference>
<protein>
    <submittedName>
        <fullName evidence="1">Uncharacterized protein</fullName>
    </submittedName>
</protein>
<keyword evidence="2" id="KW-1185">Reference proteome</keyword>
<sequence length="60" mass="6819">MIIPFSHHWWPGSQLNCHFVIGNSWRCLRVTTANNDKKITDLGATCHPRNACSDKAWANP</sequence>
<proteinExistence type="predicted"/>
<name>A0A5B0NCW3_PUCGR</name>
<dbReference type="Proteomes" id="UP000324748">
    <property type="component" value="Unassembled WGS sequence"/>
</dbReference>
<evidence type="ECO:0000313" key="1">
    <source>
        <dbReference type="EMBL" id="KAA1086573.1"/>
    </source>
</evidence>
<evidence type="ECO:0000313" key="2">
    <source>
        <dbReference type="Proteomes" id="UP000324748"/>
    </source>
</evidence>
<accession>A0A5B0NCW3</accession>
<organism evidence="1 2">
    <name type="scientific">Puccinia graminis f. sp. tritici</name>
    <dbReference type="NCBI Taxonomy" id="56615"/>
    <lineage>
        <taxon>Eukaryota</taxon>
        <taxon>Fungi</taxon>
        <taxon>Dikarya</taxon>
        <taxon>Basidiomycota</taxon>
        <taxon>Pucciniomycotina</taxon>
        <taxon>Pucciniomycetes</taxon>
        <taxon>Pucciniales</taxon>
        <taxon>Pucciniaceae</taxon>
        <taxon>Puccinia</taxon>
    </lineage>
</organism>
<gene>
    <name evidence="1" type="ORF">PGT21_003976</name>
</gene>
<dbReference type="AlphaFoldDB" id="A0A5B0NCW3"/>
<comment type="caution">
    <text evidence="1">The sequence shown here is derived from an EMBL/GenBank/DDBJ whole genome shotgun (WGS) entry which is preliminary data.</text>
</comment>